<gene>
    <name evidence="11" type="ORF">OBE_16233</name>
</gene>
<dbReference type="GO" id="GO:0005975">
    <property type="term" value="P:carbohydrate metabolic process"/>
    <property type="evidence" value="ECO:0007669"/>
    <property type="project" value="InterPro"/>
</dbReference>
<protein>
    <submittedName>
        <fullName evidence="11">Phosphoglucomutase/phosphomannomutase family protein</fullName>
    </submittedName>
</protein>
<dbReference type="EMBL" id="AJWZ01011103">
    <property type="protein sequence ID" value="EKC46479.1"/>
    <property type="molecule type" value="Genomic_DNA"/>
</dbReference>
<comment type="cofactor">
    <cofactor evidence="1">
        <name>Mg(2+)</name>
        <dbReference type="ChEBI" id="CHEBI:18420"/>
    </cofactor>
</comment>
<evidence type="ECO:0000256" key="2">
    <source>
        <dbReference type="ARBA" id="ARBA00010231"/>
    </source>
</evidence>
<evidence type="ECO:0000259" key="10">
    <source>
        <dbReference type="Pfam" id="PF02880"/>
    </source>
</evidence>
<dbReference type="InterPro" id="IPR005845">
    <property type="entry name" value="A-D-PHexomutase_a/b/a-II"/>
</dbReference>
<evidence type="ECO:0000259" key="7">
    <source>
        <dbReference type="Pfam" id="PF00408"/>
    </source>
</evidence>
<comment type="similarity">
    <text evidence="2">Belongs to the phosphohexose mutase family.</text>
</comment>
<sequence length="458" mass="51602">MEINTNIERKIFRGYDIRGVYPKDIVASTAYTIGLAFGSKIQDLGKKKCVVGHDNRLSSDELYAALIEGIKETGVDIISLGLCTTPMYYYACIKLGIPSGVMVTASHNPKDDNGFKFALDEKGNAKGQEIQDFYDYMMAHKFKKGEGKVTKYDIKKEYFDLFKRCLSFGKKRIKAVIDCGNGTTSIIAEELYNCFPIDVVPLFTESDGSFPNHHPDPCVEENLTALKKKVIETKADVGLAFDGDGDRIGVVSNTGKYIPTDHYLILMIRDIFDKVKNKTFLYDIKCSKAVEDVIDELGGKKECYRTGNSYTKARVHELNLPLGGELSGHVYFNDRFPGFDSGLYAGLRMVELLSRTDKTVDELVSDIPKYYSTEELKFKSTDEEKFNIVNKVYEYALSKNYKTLTIDGVKVLFDDGFALVRASNTGPNITARFEAKTEERLKIIEKEFIDLLNQLLNK</sequence>
<name>K1RSL0_9ZZZZ</name>
<evidence type="ECO:0000313" key="11">
    <source>
        <dbReference type="EMBL" id="EKC46479.1"/>
    </source>
</evidence>
<dbReference type="Pfam" id="PF02879">
    <property type="entry name" value="PGM_PMM_II"/>
    <property type="match status" value="1"/>
</dbReference>
<dbReference type="InterPro" id="IPR036900">
    <property type="entry name" value="A-D-PHexomutase_C_sf"/>
</dbReference>
<dbReference type="CDD" id="cd03089">
    <property type="entry name" value="PMM_PGM"/>
    <property type="match status" value="1"/>
</dbReference>
<evidence type="ECO:0000259" key="9">
    <source>
        <dbReference type="Pfam" id="PF02879"/>
    </source>
</evidence>
<dbReference type="PANTHER" id="PTHR43771">
    <property type="entry name" value="PHOSPHOMANNOMUTASE"/>
    <property type="match status" value="1"/>
</dbReference>
<evidence type="ECO:0000256" key="1">
    <source>
        <dbReference type="ARBA" id="ARBA00001946"/>
    </source>
</evidence>
<evidence type="ECO:0000256" key="5">
    <source>
        <dbReference type="ARBA" id="ARBA00022842"/>
    </source>
</evidence>
<dbReference type="Pfam" id="PF00408">
    <property type="entry name" value="PGM_PMM_IV"/>
    <property type="match status" value="1"/>
</dbReference>
<proteinExistence type="inferred from homology"/>
<dbReference type="PROSITE" id="PS00710">
    <property type="entry name" value="PGM_PMM"/>
    <property type="match status" value="1"/>
</dbReference>
<dbReference type="PRINTS" id="PR00509">
    <property type="entry name" value="PGMPMM"/>
</dbReference>
<dbReference type="InterPro" id="IPR005843">
    <property type="entry name" value="A-D-PHexomutase_C"/>
</dbReference>
<keyword evidence="5" id="KW-0460">Magnesium</keyword>
<dbReference type="InterPro" id="IPR016055">
    <property type="entry name" value="A-D-PHexomutase_a/b/a-I/II/III"/>
</dbReference>
<dbReference type="GO" id="GO:0000287">
    <property type="term" value="F:magnesium ion binding"/>
    <property type="evidence" value="ECO:0007669"/>
    <property type="project" value="InterPro"/>
</dbReference>
<evidence type="ECO:0000259" key="8">
    <source>
        <dbReference type="Pfam" id="PF02878"/>
    </source>
</evidence>
<organism evidence="11">
    <name type="scientific">human gut metagenome</name>
    <dbReference type="NCBI Taxonomy" id="408170"/>
    <lineage>
        <taxon>unclassified sequences</taxon>
        <taxon>metagenomes</taxon>
        <taxon>organismal metagenomes</taxon>
    </lineage>
</organism>
<accession>K1RSL0</accession>
<dbReference type="InterPro" id="IPR005844">
    <property type="entry name" value="A-D-PHexomutase_a/b/a-I"/>
</dbReference>
<dbReference type="GO" id="GO:0016868">
    <property type="term" value="F:intramolecular phosphotransferase activity"/>
    <property type="evidence" value="ECO:0007669"/>
    <property type="project" value="InterPro"/>
</dbReference>
<evidence type="ECO:0000256" key="3">
    <source>
        <dbReference type="ARBA" id="ARBA00022553"/>
    </source>
</evidence>
<feature type="domain" description="Alpha-D-phosphohexomutase alpha/beta/alpha" evidence="8">
    <location>
        <begin position="9"/>
        <end position="137"/>
    </location>
</feature>
<evidence type="ECO:0000256" key="6">
    <source>
        <dbReference type="ARBA" id="ARBA00023235"/>
    </source>
</evidence>
<dbReference type="InterPro" id="IPR016066">
    <property type="entry name" value="A-D-PHexomutase_CS"/>
</dbReference>
<dbReference type="PANTHER" id="PTHR43771:SF2">
    <property type="entry name" value="PHOSPHOMANNOMUTASE_PHOSPHOGLUCOMUTASE"/>
    <property type="match status" value="1"/>
</dbReference>
<dbReference type="Gene3D" id="3.30.310.50">
    <property type="entry name" value="Alpha-D-phosphohexomutase, C-terminal domain"/>
    <property type="match status" value="1"/>
</dbReference>
<keyword evidence="3" id="KW-0597">Phosphoprotein</keyword>
<dbReference type="InterPro" id="IPR005846">
    <property type="entry name" value="A-D-PHexomutase_a/b/a-III"/>
</dbReference>
<feature type="domain" description="Alpha-D-phosphohexomutase alpha/beta/alpha" evidence="9">
    <location>
        <begin position="158"/>
        <end position="255"/>
    </location>
</feature>
<dbReference type="SUPFAM" id="SSF55957">
    <property type="entry name" value="Phosphoglucomutase, C-terminal domain"/>
    <property type="match status" value="1"/>
</dbReference>
<feature type="domain" description="Alpha-D-phosphohexomutase alpha/beta/alpha" evidence="10">
    <location>
        <begin position="260"/>
        <end position="369"/>
    </location>
</feature>
<comment type="caution">
    <text evidence="11">The sequence shown here is derived from an EMBL/GenBank/DDBJ whole genome shotgun (WGS) entry which is preliminary data.</text>
</comment>
<dbReference type="InterPro" id="IPR005841">
    <property type="entry name" value="Alpha-D-phosphohexomutase_SF"/>
</dbReference>
<evidence type="ECO:0000256" key="4">
    <source>
        <dbReference type="ARBA" id="ARBA00022723"/>
    </source>
</evidence>
<dbReference type="AlphaFoldDB" id="K1RSL0"/>
<keyword evidence="4" id="KW-0479">Metal-binding</keyword>
<dbReference type="Pfam" id="PF02880">
    <property type="entry name" value="PGM_PMM_III"/>
    <property type="match status" value="1"/>
</dbReference>
<feature type="domain" description="Alpha-D-phosphohexomutase C-terminal" evidence="7">
    <location>
        <begin position="376"/>
        <end position="450"/>
    </location>
</feature>
<reference evidence="11" key="1">
    <citation type="journal article" date="2013" name="Environ. Microbiol.">
        <title>Microbiota from the distal guts of lean and obese adolescents exhibit partial functional redundancy besides clear differences in community structure.</title>
        <authorList>
            <person name="Ferrer M."/>
            <person name="Ruiz A."/>
            <person name="Lanza F."/>
            <person name="Haange S.B."/>
            <person name="Oberbach A."/>
            <person name="Till H."/>
            <person name="Bargiela R."/>
            <person name="Campoy C."/>
            <person name="Segura M.T."/>
            <person name="Richter M."/>
            <person name="von Bergen M."/>
            <person name="Seifert J."/>
            <person name="Suarez A."/>
        </authorList>
    </citation>
    <scope>NUCLEOTIDE SEQUENCE</scope>
</reference>
<dbReference type="SUPFAM" id="SSF53738">
    <property type="entry name" value="Phosphoglucomutase, first 3 domains"/>
    <property type="match status" value="3"/>
</dbReference>
<dbReference type="Gene3D" id="3.40.120.10">
    <property type="entry name" value="Alpha-D-Glucose-1,6-Bisphosphate, subunit A, domain 3"/>
    <property type="match status" value="3"/>
</dbReference>
<keyword evidence="6" id="KW-0413">Isomerase</keyword>
<dbReference type="Pfam" id="PF02878">
    <property type="entry name" value="PGM_PMM_I"/>
    <property type="match status" value="1"/>
</dbReference>